<accession>A0A392MPG5</accession>
<reference evidence="1 2" key="1">
    <citation type="journal article" date="2018" name="Front. Plant Sci.">
        <title>Red Clover (Trifolium pratense) and Zigzag Clover (T. medium) - A Picture of Genomic Similarities and Differences.</title>
        <authorList>
            <person name="Dluhosova J."/>
            <person name="Istvanek J."/>
            <person name="Nedelnik J."/>
            <person name="Repkova J."/>
        </authorList>
    </citation>
    <scope>NUCLEOTIDE SEQUENCE [LARGE SCALE GENOMIC DNA]</scope>
    <source>
        <strain evidence="2">cv. 10/8</strain>
        <tissue evidence="1">Leaf</tissue>
    </source>
</reference>
<organism evidence="1 2">
    <name type="scientific">Trifolium medium</name>
    <dbReference type="NCBI Taxonomy" id="97028"/>
    <lineage>
        <taxon>Eukaryota</taxon>
        <taxon>Viridiplantae</taxon>
        <taxon>Streptophyta</taxon>
        <taxon>Embryophyta</taxon>
        <taxon>Tracheophyta</taxon>
        <taxon>Spermatophyta</taxon>
        <taxon>Magnoliopsida</taxon>
        <taxon>eudicotyledons</taxon>
        <taxon>Gunneridae</taxon>
        <taxon>Pentapetalae</taxon>
        <taxon>rosids</taxon>
        <taxon>fabids</taxon>
        <taxon>Fabales</taxon>
        <taxon>Fabaceae</taxon>
        <taxon>Papilionoideae</taxon>
        <taxon>50 kb inversion clade</taxon>
        <taxon>NPAAA clade</taxon>
        <taxon>Hologalegina</taxon>
        <taxon>IRL clade</taxon>
        <taxon>Trifolieae</taxon>
        <taxon>Trifolium</taxon>
    </lineage>
</organism>
<comment type="caution">
    <text evidence="1">The sequence shown here is derived from an EMBL/GenBank/DDBJ whole genome shotgun (WGS) entry which is preliminary data.</text>
</comment>
<dbReference type="EMBL" id="LXQA010016088">
    <property type="protein sequence ID" value="MCH89400.1"/>
    <property type="molecule type" value="Genomic_DNA"/>
</dbReference>
<keyword evidence="2" id="KW-1185">Reference proteome</keyword>
<gene>
    <name evidence="1" type="ORF">A2U01_0010296</name>
</gene>
<sequence>MENIASGFVMLLENAIANVVVMLIGITEVAVLLGILDGSSDLLLAGAMIDHVGTSVNLKKSNCKLSLKSSESEVVQRIQSFEIDTSSSQQWDHGGINLIFKYYCIRRVLGQLCGWMQEASNFPCNALQRHLACAFGASLQCVVAAAVFKKLHIWFLWCQTSCSVEGDSSGWEGYCITIQFPYLSLEDKAVFLAASKVRFPIWP</sequence>
<evidence type="ECO:0000313" key="2">
    <source>
        <dbReference type="Proteomes" id="UP000265520"/>
    </source>
</evidence>
<name>A0A392MPG5_9FABA</name>
<proteinExistence type="predicted"/>
<dbReference type="Proteomes" id="UP000265520">
    <property type="component" value="Unassembled WGS sequence"/>
</dbReference>
<protein>
    <submittedName>
        <fullName evidence="1">Uncharacterized protein</fullName>
    </submittedName>
</protein>
<dbReference type="AlphaFoldDB" id="A0A392MPG5"/>
<evidence type="ECO:0000313" key="1">
    <source>
        <dbReference type="EMBL" id="MCH89400.1"/>
    </source>
</evidence>